<dbReference type="InterPro" id="IPR027417">
    <property type="entry name" value="P-loop_NTPase"/>
</dbReference>
<feature type="domain" description="HTH luxR-type" evidence="3">
    <location>
        <begin position="874"/>
        <end position="936"/>
    </location>
</feature>
<dbReference type="InterPro" id="IPR016032">
    <property type="entry name" value="Sig_transdc_resp-reg_C-effctor"/>
</dbReference>
<dbReference type="RefSeq" id="WP_163751231.1">
    <property type="nucleotide sequence ID" value="NZ_AP022596.1"/>
</dbReference>
<protein>
    <submittedName>
        <fullName evidence="4">Transcriptional regulator</fullName>
    </submittedName>
</protein>
<dbReference type="GO" id="GO:0005737">
    <property type="term" value="C:cytoplasm"/>
    <property type="evidence" value="ECO:0007669"/>
    <property type="project" value="TreeGrafter"/>
</dbReference>
<dbReference type="GO" id="GO:0004016">
    <property type="term" value="F:adenylate cyclase activity"/>
    <property type="evidence" value="ECO:0007669"/>
    <property type="project" value="TreeGrafter"/>
</dbReference>
<dbReference type="PROSITE" id="PS50043">
    <property type="entry name" value="HTH_LUXR_2"/>
    <property type="match status" value="1"/>
</dbReference>
<dbReference type="SUPFAM" id="SSF52540">
    <property type="entry name" value="P-loop containing nucleoside triphosphate hydrolases"/>
    <property type="match status" value="1"/>
</dbReference>
<dbReference type="SMART" id="SM00382">
    <property type="entry name" value="AAA"/>
    <property type="match status" value="1"/>
</dbReference>
<evidence type="ECO:0000256" key="2">
    <source>
        <dbReference type="ARBA" id="ARBA00022840"/>
    </source>
</evidence>
<dbReference type="PRINTS" id="PR00038">
    <property type="entry name" value="HTHLUXR"/>
</dbReference>
<organism evidence="4 5">
    <name type="scientific">Mycolicibacterium helvum</name>
    <dbReference type="NCBI Taxonomy" id="1534349"/>
    <lineage>
        <taxon>Bacteria</taxon>
        <taxon>Bacillati</taxon>
        <taxon>Actinomycetota</taxon>
        <taxon>Actinomycetes</taxon>
        <taxon>Mycobacteriales</taxon>
        <taxon>Mycobacteriaceae</taxon>
        <taxon>Mycolicibacterium</taxon>
    </lineage>
</organism>
<dbReference type="InterPro" id="IPR000792">
    <property type="entry name" value="Tscrpt_reg_LuxR_C"/>
</dbReference>
<dbReference type="InterPro" id="IPR041664">
    <property type="entry name" value="AAA_16"/>
</dbReference>
<name>A0A7I7TDH5_9MYCO</name>
<dbReference type="CDD" id="cd06170">
    <property type="entry name" value="LuxR_C_like"/>
    <property type="match status" value="1"/>
</dbReference>
<dbReference type="SUPFAM" id="SSF46894">
    <property type="entry name" value="C-terminal effector domain of the bipartite response regulators"/>
    <property type="match status" value="1"/>
</dbReference>
<dbReference type="GO" id="GO:0003677">
    <property type="term" value="F:DNA binding"/>
    <property type="evidence" value="ECO:0007669"/>
    <property type="project" value="InterPro"/>
</dbReference>
<dbReference type="PROSITE" id="PS00622">
    <property type="entry name" value="HTH_LUXR_1"/>
    <property type="match status" value="1"/>
</dbReference>
<dbReference type="Pfam" id="PF13191">
    <property type="entry name" value="AAA_16"/>
    <property type="match status" value="1"/>
</dbReference>
<evidence type="ECO:0000313" key="5">
    <source>
        <dbReference type="Proteomes" id="UP000467148"/>
    </source>
</evidence>
<dbReference type="InterPro" id="IPR011990">
    <property type="entry name" value="TPR-like_helical_dom_sf"/>
</dbReference>
<evidence type="ECO:0000259" key="3">
    <source>
        <dbReference type="PROSITE" id="PS50043"/>
    </source>
</evidence>
<evidence type="ECO:0000256" key="1">
    <source>
        <dbReference type="ARBA" id="ARBA00022741"/>
    </source>
</evidence>
<reference evidence="4 5" key="1">
    <citation type="journal article" date="2019" name="Emerg. Microbes Infect.">
        <title>Comprehensive subspecies identification of 175 nontuberculous mycobacteria species based on 7547 genomic profiles.</title>
        <authorList>
            <person name="Matsumoto Y."/>
            <person name="Kinjo T."/>
            <person name="Motooka D."/>
            <person name="Nabeya D."/>
            <person name="Jung N."/>
            <person name="Uechi K."/>
            <person name="Horii T."/>
            <person name="Iida T."/>
            <person name="Fujita J."/>
            <person name="Nakamura S."/>
        </authorList>
    </citation>
    <scope>NUCLEOTIDE SEQUENCE [LARGE SCALE GENOMIC DNA]</scope>
    <source>
        <strain evidence="4 5">JCM 30396</strain>
    </source>
</reference>
<evidence type="ECO:0000313" key="4">
    <source>
        <dbReference type="EMBL" id="BBY67227.1"/>
    </source>
</evidence>
<dbReference type="InterPro" id="IPR036388">
    <property type="entry name" value="WH-like_DNA-bd_sf"/>
</dbReference>
<dbReference type="GO" id="GO:0006355">
    <property type="term" value="P:regulation of DNA-templated transcription"/>
    <property type="evidence" value="ECO:0007669"/>
    <property type="project" value="InterPro"/>
</dbReference>
<sequence length="936" mass="98806">MGNSGQQERPDGGSGGFPLVGRDELVTLATDVARGAAGAPSALLLVGPAGVGKSVLLRTTLAAVSGADVRLVYSAGDGSTSGRPYAALSELIWPIVGAVDTLPVALGRIVTELLETPDGAARYEPTLVVQAMSALFDSAAATMPLLLAIDDVDGFDAASRDVVAAVIARWFGGRARALLTASGGEAVHRFDRMVDVVEVPALSDSAAAELLDLQPDPPTARVRGEVLRWAGGNPSALIEAARVLSRSSGTTFPTQGLGSPGGVYLRFAEQLDSLPADTRTLVFYAAVGAGEETVDALSDAAGVGDDWAPAVAAGVVRVTAERLVQFGHPVLRAAAYAESSAQQRRAAHQALSRCAHLDPFHRAWHAAWATAEADEAVAAALEQAAPPATRDHHGHLRIARGLQRAAELSPDRNDAARRYGLAATAANFGGDPAWALALSDDATHLTDDADLRGYAALTRASILLQSAHPLETFCLIQTVLNDPTPPRGSVALHLTYLAASAAYYSGEPRVRRQLHRWLALASDSSDSEPPLPAAFPTAAADLQRAYVRMYADIPDSPHGRPAGLGERWVQPVAAPIEPYRRLVAGVAGYVTEDSVLAARDLTKAAELLQNNGGLRGFSYALAPLAWALLDTGRWKALSTLLADTASLSAIADLALLDSETWACRAQLLAYRGDVDGAARALNRARRESSAAGGSRATEVALRRAAGWHALCAGDFDGAYQIFRQLFTDDGEPAHFVVSYRGIADVAWAAARSGRTDEVRPLLAAIDAQLGTHPPVRLGLLRHQALALVAATAREAEHHYRLAVFDPAGDDWPLERARARLHYGEWLRRARRPAEAKLLLTAAADVFSELGAQPLAEISAAELRAAGITALVAPASGAFAALTAQQQQIVQLAASGLTNREIADRLNLSPRTVGSHLYHVYPKLGISRRHELREFAP</sequence>
<dbReference type="PANTHER" id="PTHR16305">
    <property type="entry name" value="TESTICULAR SOLUBLE ADENYLYL CYCLASE"/>
    <property type="match status" value="1"/>
</dbReference>
<dbReference type="Proteomes" id="UP000467148">
    <property type="component" value="Chromosome"/>
</dbReference>
<dbReference type="EMBL" id="AP022596">
    <property type="protein sequence ID" value="BBY67227.1"/>
    <property type="molecule type" value="Genomic_DNA"/>
</dbReference>
<dbReference type="PANTHER" id="PTHR16305:SF35">
    <property type="entry name" value="TRANSCRIPTIONAL ACTIVATOR DOMAIN"/>
    <property type="match status" value="1"/>
</dbReference>
<proteinExistence type="predicted"/>
<dbReference type="AlphaFoldDB" id="A0A7I7TDH5"/>
<dbReference type="SUPFAM" id="SSF48452">
    <property type="entry name" value="TPR-like"/>
    <property type="match status" value="1"/>
</dbReference>
<dbReference type="Pfam" id="PF00196">
    <property type="entry name" value="GerE"/>
    <property type="match status" value="1"/>
</dbReference>
<accession>A0A7I7TDH5</accession>
<dbReference type="KEGG" id="mhev:MHEL_54700"/>
<dbReference type="SMART" id="SM00421">
    <property type="entry name" value="HTH_LUXR"/>
    <property type="match status" value="1"/>
</dbReference>
<dbReference type="InterPro" id="IPR003593">
    <property type="entry name" value="AAA+_ATPase"/>
</dbReference>
<dbReference type="Gene3D" id="1.10.10.10">
    <property type="entry name" value="Winged helix-like DNA-binding domain superfamily/Winged helix DNA-binding domain"/>
    <property type="match status" value="1"/>
</dbReference>
<keyword evidence="5" id="KW-1185">Reference proteome</keyword>
<gene>
    <name evidence="4" type="ORF">MHEL_54700</name>
</gene>
<dbReference type="GO" id="GO:0005524">
    <property type="term" value="F:ATP binding"/>
    <property type="evidence" value="ECO:0007669"/>
    <property type="project" value="UniProtKB-KW"/>
</dbReference>
<keyword evidence="2" id="KW-0067">ATP-binding</keyword>
<keyword evidence="1" id="KW-0547">Nucleotide-binding</keyword>